<proteinExistence type="predicted"/>
<reference evidence="1 2" key="1">
    <citation type="submission" date="2022-03" db="EMBL/GenBank/DDBJ databases">
        <authorList>
            <person name="Brunel B."/>
        </authorList>
    </citation>
    <scope>NUCLEOTIDE SEQUENCE [LARGE SCALE GENOMIC DNA]</scope>
    <source>
        <strain evidence="1">STM5069sample</strain>
    </source>
</reference>
<keyword evidence="2" id="KW-1185">Reference proteome</keyword>
<dbReference type="EMBL" id="CAKXZT010000149">
    <property type="protein sequence ID" value="CAH2406250.1"/>
    <property type="molecule type" value="Genomic_DNA"/>
</dbReference>
<gene>
    <name evidence="1" type="ORF">MES5069_520028</name>
</gene>
<name>A0ABN8K7H7_9HYPH</name>
<evidence type="ECO:0000313" key="2">
    <source>
        <dbReference type="Proteomes" id="UP001153050"/>
    </source>
</evidence>
<dbReference type="Proteomes" id="UP001153050">
    <property type="component" value="Unassembled WGS sequence"/>
</dbReference>
<organism evidence="1 2">
    <name type="scientific">Mesorhizobium escarrei</name>
    <dbReference type="NCBI Taxonomy" id="666018"/>
    <lineage>
        <taxon>Bacteria</taxon>
        <taxon>Pseudomonadati</taxon>
        <taxon>Pseudomonadota</taxon>
        <taxon>Alphaproteobacteria</taxon>
        <taxon>Hyphomicrobiales</taxon>
        <taxon>Phyllobacteriaceae</taxon>
        <taxon>Mesorhizobium</taxon>
    </lineage>
</organism>
<accession>A0ABN8K7H7</accession>
<evidence type="ECO:0000313" key="1">
    <source>
        <dbReference type="EMBL" id="CAH2406250.1"/>
    </source>
</evidence>
<sequence length="26" mass="3054">MMGRLELAFDVALMLQQIRENGLLKY</sequence>
<protein>
    <submittedName>
        <fullName evidence="1">Uncharacterized protein</fullName>
    </submittedName>
</protein>
<comment type="caution">
    <text evidence="1">The sequence shown here is derived from an EMBL/GenBank/DDBJ whole genome shotgun (WGS) entry which is preliminary data.</text>
</comment>